<evidence type="ECO:0000256" key="1">
    <source>
        <dbReference type="SAM" id="MobiDB-lite"/>
    </source>
</evidence>
<dbReference type="EMBL" id="ASXJ01000173">
    <property type="protein sequence ID" value="ERM01365.1"/>
    <property type="molecule type" value="Genomic_DNA"/>
</dbReference>
<accession>U4V5X9</accession>
<name>U4V5X9_9HYPH</name>
<evidence type="ECO:0000313" key="3">
    <source>
        <dbReference type="Proteomes" id="UP000016842"/>
    </source>
</evidence>
<proteinExistence type="predicted"/>
<evidence type="ECO:0000313" key="2">
    <source>
        <dbReference type="EMBL" id="ERM01365.1"/>
    </source>
</evidence>
<dbReference type="Proteomes" id="UP000016842">
    <property type="component" value="Unassembled WGS sequence"/>
</dbReference>
<protein>
    <submittedName>
        <fullName evidence="2">Uncharacterized protein</fullName>
    </submittedName>
</protein>
<feature type="region of interest" description="Disordered" evidence="1">
    <location>
        <begin position="1"/>
        <end position="30"/>
    </location>
</feature>
<reference evidence="2 3" key="1">
    <citation type="journal article" date="2014" name="FEMS Microbiol. Lett.">
        <title>Genome sequencing analysis reveals virulence-related gene content of Ochrobactrum intermedium strain 229E, a urease-positive strain isolated from the human gastric niche.</title>
        <authorList>
            <person name="Kulkarni G.J."/>
            <person name="Shetty S."/>
            <person name="Dharne M.S."/>
            <person name="Shouche Y.S."/>
        </authorList>
    </citation>
    <scope>NUCLEOTIDE SEQUENCE [LARGE SCALE GENOMIC DNA]</scope>
    <source>
        <strain evidence="2 3">229E</strain>
    </source>
</reference>
<dbReference type="AlphaFoldDB" id="U4V5X9"/>
<comment type="caution">
    <text evidence="2">The sequence shown here is derived from an EMBL/GenBank/DDBJ whole genome shotgun (WGS) entry which is preliminary data.</text>
</comment>
<gene>
    <name evidence="2" type="ORF">Q644_21990</name>
</gene>
<organism evidence="2 3">
    <name type="scientific">Brucella intermedia 229E</name>
    <dbReference type="NCBI Taxonomy" id="1337887"/>
    <lineage>
        <taxon>Bacteria</taxon>
        <taxon>Pseudomonadati</taxon>
        <taxon>Pseudomonadota</taxon>
        <taxon>Alphaproteobacteria</taxon>
        <taxon>Hyphomicrobiales</taxon>
        <taxon>Brucellaceae</taxon>
        <taxon>Brucella/Ochrobactrum group</taxon>
        <taxon>Brucella</taxon>
    </lineage>
</organism>
<sequence length="30" mass="3181">MTKSLPAQVRDPDGNPITFATPPSPNYPPA</sequence>